<feature type="signal peptide" evidence="1">
    <location>
        <begin position="1"/>
        <end position="16"/>
    </location>
</feature>
<dbReference type="EMBL" id="FQ790285">
    <property type="protein sequence ID" value="CCD46920.1"/>
    <property type="molecule type" value="Genomic_DNA"/>
</dbReference>
<dbReference type="InParanoid" id="G2Y2N0"/>
<proteinExistence type="predicted"/>
<protein>
    <submittedName>
        <fullName evidence="2">Uncharacterized protein</fullName>
    </submittedName>
</protein>
<dbReference type="Proteomes" id="UP000008177">
    <property type="component" value="Unplaced contigs"/>
</dbReference>
<evidence type="ECO:0000256" key="1">
    <source>
        <dbReference type="SAM" id="SignalP"/>
    </source>
</evidence>
<keyword evidence="1" id="KW-0732">Signal</keyword>
<dbReference type="AlphaFoldDB" id="G2Y2N0"/>
<accession>G2Y2N0</accession>
<reference evidence="3" key="1">
    <citation type="journal article" date="2011" name="PLoS Genet.">
        <title>Genomic analysis of the necrotrophic fungal pathogens Sclerotinia sclerotiorum and Botrytis cinerea.</title>
        <authorList>
            <person name="Amselem J."/>
            <person name="Cuomo C.A."/>
            <person name="van Kan J.A."/>
            <person name="Viaud M."/>
            <person name="Benito E.P."/>
            <person name="Couloux A."/>
            <person name="Coutinho P.M."/>
            <person name="de Vries R.P."/>
            <person name="Dyer P.S."/>
            <person name="Fillinger S."/>
            <person name="Fournier E."/>
            <person name="Gout L."/>
            <person name="Hahn M."/>
            <person name="Kohn L."/>
            <person name="Lapalu N."/>
            <person name="Plummer K.M."/>
            <person name="Pradier J.M."/>
            <person name="Quevillon E."/>
            <person name="Sharon A."/>
            <person name="Simon A."/>
            <person name="ten Have A."/>
            <person name="Tudzynski B."/>
            <person name="Tudzynski P."/>
            <person name="Wincker P."/>
            <person name="Andrew M."/>
            <person name="Anthouard V."/>
            <person name="Beever R.E."/>
            <person name="Beffa R."/>
            <person name="Benoit I."/>
            <person name="Bouzid O."/>
            <person name="Brault B."/>
            <person name="Chen Z."/>
            <person name="Choquer M."/>
            <person name="Collemare J."/>
            <person name="Cotton P."/>
            <person name="Danchin E.G."/>
            <person name="Da Silva C."/>
            <person name="Gautier A."/>
            <person name="Giraud C."/>
            <person name="Giraud T."/>
            <person name="Gonzalez C."/>
            <person name="Grossetete S."/>
            <person name="Guldener U."/>
            <person name="Henrissat B."/>
            <person name="Howlett B.J."/>
            <person name="Kodira C."/>
            <person name="Kretschmer M."/>
            <person name="Lappartient A."/>
            <person name="Leroch M."/>
            <person name="Levis C."/>
            <person name="Mauceli E."/>
            <person name="Neuveglise C."/>
            <person name="Oeser B."/>
            <person name="Pearson M."/>
            <person name="Poulain J."/>
            <person name="Poussereau N."/>
            <person name="Quesneville H."/>
            <person name="Rascle C."/>
            <person name="Schumacher J."/>
            <person name="Segurens B."/>
            <person name="Sexton A."/>
            <person name="Silva E."/>
            <person name="Sirven C."/>
            <person name="Soanes D.M."/>
            <person name="Talbot N.J."/>
            <person name="Templeton M."/>
            <person name="Yandava C."/>
            <person name="Yarden O."/>
            <person name="Zeng Q."/>
            <person name="Rollins J.A."/>
            <person name="Lebrun M.H."/>
            <person name="Dickman M."/>
        </authorList>
    </citation>
    <scope>NUCLEOTIDE SEQUENCE [LARGE SCALE GENOMIC DNA]</scope>
    <source>
        <strain evidence="3">T4</strain>
    </source>
</reference>
<name>G2Y2N0_BOTF4</name>
<evidence type="ECO:0000313" key="2">
    <source>
        <dbReference type="EMBL" id="CCD46920.1"/>
    </source>
</evidence>
<dbReference type="HOGENOM" id="CLU_1618762_0_0_1"/>
<gene>
    <name evidence="2" type="ORF">BofuT4_P038220.1</name>
</gene>
<evidence type="ECO:0000313" key="3">
    <source>
        <dbReference type="Proteomes" id="UP000008177"/>
    </source>
</evidence>
<sequence length="164" mass="16577">MASLFTAACILAVGDAASKTGAASSRQISQRTHKYFPSPAKPMIFAQTGFTNTLPVACANHSFPSGADNTVVYSSAVDSQSRLISGSSGKKWPLCSSADATTTVKSGYLAPKGSLTTTSVTRSMILSVNGGSRANNTSSASASMATTTTMASASSTSIGSVDTK</sequence>
<feature type="chain" id="PRO_5003439824" evidence="1">
    <location>
        <begin position="17"/>
        <end position="164"/>
    </location>
</feature>
<organism evidence="2 3">
    <name type="scientific">Botryotinia fuckeliana (strain T4)</name>
    <name type="common">Noble rot fungus</name>
    <name type="synonym">Botrytis cinerea</name>
    <dbReference type="NCBI Taxonomy" id="999810"/>
    <lineage>
        <taxon>Eukaryota</taxon>
        <taxon>Fungi</taxon>
        <taxon>Dikarya</taxon>
        <taxon>Ascomycota</taxon>
        <taxon>Pezizomycotina</taxon>
        <taxon>Leotiomycetes</taxon>
        <taxon>Helotiales</taxon>
        <taxon>Sclerotiniaceae</taxon>
        <taxon>Botrytis</taxon>
    </lineage>
</organism>